<accession>A0A0D8XYI0</accession>
<comment type="similarity">
    <text evidence="2">Belongs to the type II topoisomerase GyrB family.</text>
</comment>
<dbReference type="InterPro" id="IPR006171">
    <property type="entry name" value="TOPRIM_dom"/>
</dbReference>
<name>A0A0D8XYI0_DICVI</name>
<evidence type="ECO:0000259" key="8">
    <source>
        <dbReference type="PROSITE" id="PS50880"/>
    </source>
</evidence>
<dbReference type="GO" id="GO:0006265">
    <property type="term" value="P:DNA topological change"/>
    <property type="evidence" value="ECO:0007669"/>
    <property type="project" value="InterPro"/>
</dbReference>
<feature type="domain" description="Toprim" evidence="8">
    <location>
        <begin position="108"/>
        <end position="140"/>
    </location>
</feature>
<dbReference type="AlphaFoldDB" id="A0A0D8XYI0"/>
<dbReference type="InterPro" id="IPR013759">
    <property type="entry name" value="Topo_IIA_B_C"/>
</dbReference>
<evidence type="ECO:0000256" key="2">
    <source>
        <dbReference type="ARBA" id="ARBA00010708"/>
    </source>
</evidence>
<dbReference type="OrthoDB" id="5823017at2759"/>
<dbReference type="PRINTS" id="PR01159">
    <property type="entry name" value="DNAGYRASEB"/>
</dbReference>
<dbReference type="PROSITE" id="PS50880">
    <property type="entry name" value="TOPRIM"/>
    <property type="match status" value="1"/>
</dbReference>
<dbReference type="STRING" id="29172.A0A0D8XYI0"/>
<keyword evidence="10" id="KW-1185">Reference proteome</keyword>
<dbReference type="PANTHER" id="PTHR45866:SF1">
    <property type="entry name" value="DNA GYRASE SUBUNIT B, MITOCHONDRIAL"/>
    <property type="match status" value="1"/>
</dbReference>
<dbReference type="GO" id="GO:0003677">
    <property type="term" value="F:DNA binding"/>
    <property type="evidence" value="ECO:0007669"/>
    <property type="project" value="UniProtKB-KW"/>
</dbReference>
<reference evidence="9 10" key="1">
    <citation type="submission" date="2013-11" db="EMBL/GenBank/DDBJ databases">
        <title>Draft genome of the bovine lungworm Dictyocaulus viviparus.</title>
        <authorList>
            <person name="Mitreva M."/>
        </authorList>
    </citation>
    <scope>NUCLEOTIDE SEQUENCE [LARGE SCALE GENOMIC DNA]</scope>
    <source>
        <strain evidence="9 10">HannoverDv2000</strain>
    </source>
</reference>
<keyword evidence="3" id="KW-0547">Nucleotide-binding</keyword>
<dbReference type="GO" id="GO:0005524">
    <property type="term" value="F:ATP binding"/>
    <property type="evidence" value="ECO:0007669"/>
    <property type="project" value="UniProtKB-KW"/>
</dbReference>
<dbReference type="InterPro" id="IPR018522">
    <property type="entry name" value="TopoIIA_CS"/>
</dbReference>
<protein>
    <recommendedName>
        <fullName evidence="8">Toprim domain-containing protein</fullName>
    </recommendedName>
</protein>
<evidence type="ECO:0000256" key="4">
    <source>
        <dbReference type="ARBA" id="ARBA00022840"/>
    </source>
</evidence>
<dbReference type="EMBL" id="KN716226">
    <property type="protein sequence ID" value="KJH49683.1"/>
    <property type="molecule type" value="Genomic_DNA"/>
</dbReference>
<evidence type="ECO:0000256" key="6">
    <source>
        <dbReference type="ARBA" id="ARBA00023125"/>
    </source>
</evidence>
<dbReference type="GO" id="GO:0003918">
    <property type="term" value="F:DNA topoisomerase type II (double strand cut, ATP-hydrolyzing) activity"/>
    <property type="evidence" value="ECO:0007669"/>
    <property type="project" value="UniProtKB-EC"/>
</dbReference>
<dbReference type="Gene3D" id="3.40.50.670">
    <property type="match status" value="1"/>
</dbReference>
<dbReference type="Gene3D" id="3.30.230.10">
    <property type="match status" value="1"/>
</dbReference>
<evidence type="ECO:0000256" key="1">
    <source>
        <dbReference type="ARBA" id="ARBA00000185"/>
    </source>
</evidence>
<proteinExistence type="inferred from homology"/>
<dbReference type="Proteomes" id="UP000053766">
    <property type="component" value="Unassembled WGS sequence"/>
</dbReference>
<evidence type="ECO:0000313" key="9">
    <source>
        <dbReference type="EMBL" id="KJH49683.1"/>
    </source>
</evidence>
<keyword evidence="4" id="KW-0067">ATP-binding</keyword>
<gene>
    <name evidence="9" type="ORF">DICVIV_04165</name>
</gene>
<evidence type="ECO:0000313" key="10">
    <source>
        <dbReference type="Proteomes" id="UP000053766"/>
    </source>
</evidence>
<dbReference type="PANTHER" id="PTHR45866">
    <property type="entry name" value="DNA GYRASE/TOPOISOMERASE SUBUNIT B"/>
    <property type="match status" value="1"/>
</dbReference>
<comment type="catalytic activity">
    <reaction evidence="1">
        <text>ATP-dependent breakage, passage and rejoining of double-stranded DNA.</text>
        <dbReference type="EC" id="5.6.2.2"/>
    </reaction>
</comment>
<dbReference type="SUPFAM" id="SSF56719">
    <property type="entry name" value="Type II DNA topoisomerase"/>
    <property type="match status" value="1"/>
</dbReference>
<keyword evidence="7" id="KW-0413">Isomerase</keyword>
<keyword evidence="5" id="KW-0799">Topoisomerase</keyword>
<dbReference type="PROSITE" id="PS00177">
    <property type="entry name" value="TOPOISOMERASE_II"/>
    <property type="match status" value="1"/>
</dbReference>
<keyword evidence="6" id="KW-0238">DNA-binding</keyword>
<dbReference type="InterPro" id="IPR013760">
    <property type="entry name" value="Topo_IIA-like_dom_sf"/>
</dbReference>
<reference evidence="10" key="2">
    <citation type="journal article" date="2016" name="Sci. Rep.">
        <title>Dictyocaulus viviparus genome, variome and transcriptome elucidate lungworm biology and support future intervention.</title>
        <authorList>
            <person name="McNulty S.N."/>
            <person name="Strube C."/>
            <person name="Rosa B.A."/>
            <person name="Martin J.C."/>
            <person name="Tyagi R."/>
            <person name="Choi Y.J."/>
            <person name="Wang Q."/>
            <person name="Hallsworth Pepin K."/>
            <person name="Zhang X."/>
            <person name="Ozersky P."/>
            <person name="Wilson R.K."/>
            <person name="Sternberg P.W."/>
            <person name="Gasser R.B."/>
            <person name="Mitreva M."/>
        </authorList>
    </citation>
    <scope>NUCLEOTIDE SEQUENCE [LARGE SCALE GENOMIC DNA]</scope>
    <source>
        <strain evidence="10">HannoverDv2000</strain>
    </source>
</reference>
<sequence>MVDLYGRVIIGDVNYYYKVLRLTSPNVSHLVASRNPSLDRNCFFSPVHKILETDPKLAASIVERVIRSAKGREAARKTRELVKNKNTIDISTVPGKLADCQEKVPELSELFIVEGNSAGGTAKQRRNRKTQAVLALRRKF</sequence>
<evidence type="ECO:0000256" key="5">
    <source>
        <dbReference type="ARBA" id="ARBA00023029"/>
    </source>
</evidence>
<organism evidence="9 10">
    <name type="scientific">Dictyocaulus viviparus</name>
    <name type="common">Bovine lungworm</name>
    <dbReference type="NCBI Taxonomy" id="29172"/>
    <lineage>
        <taxon>Eukaryota</taxon>
        <taxon>Metazoa</taxon>
        <taxon>Ecdysozoa</taxon>
        <taxon>Nematoda</taxon>
        <taxon>Chromadorea</taxon>
        <taxon>Rhabditida</taxon>
        <taxon>Rhabditina</taxon>
        <taxon>Rhabditomorpha</taxon>
        <taxon>Strongyloidea</taxon>
        <taxon>Metastrongylidae</taxon>
        <taxon>Dictyocaulus</taxon>
    </lineage>
</organism>
<dbReference type="InterPro" id="IPR014721">
    <property type="entry name" value="Ribsml_uS5_D2-typ_fold_subgr"/>
</dbReference>
<dbReference type="InterPro" id="IPR000565">
    <property type="entry name" value="Topo_IIA_B"/>
</dbReference>
<evidence type="ECO:0000256" key="7">
    <source>
        <dbReference type="ARBA" id="ARBA00023235"/>
    </source>
</evidence>
<evidence type="ECO:0000256" key="3">
    <source>
        <dbReference type="ARBA" id="ARBA00022741"/>
    </source>
</evidence>